<evidence type="ECO:0000313" key="3">
    <source>
        <dbReference type="Proteomes" id="UP001221898"/>
    </source>
</evidence>
<keyword evidence="3" id="KW-1185">Reference proteome</keyword>
<organism evidence="2 3">
    <name type="scientific">Aldrovandia affinis</name>
    <dbReference type="NCBI Taxonomy" id="143900"/>
    <lineage>
        <taxon>Eukaryota</taxon>
        <taxon>Metazoa</taxon>
        <taxon>Chordata</taxon>
        <taxon>Craniata</taxon>
        <taxon>Vertebrata</taxon>
        <taxon>Euteleostomi</taxon>
        <taxon>Actinopterygii</taxon>
        <taxon>Neopterygii</taxon>
        <taxon>Teleostei</taxon>
        <taxon>Notacanthiformes</taxon>
        <taxon>Halosauridae</taxon>
        <taxon>Aldrovandia</taxon>
    </lineage>
</organism>
<feature type="region of interest" description="Disordered" evidence="1">
    <location>
        <begin position="1"/>
        <end position="31"/>
    </location>
</feature>
<dbReference type="AlphaFoldDB" id="A0AAD7S8N5"/>
<name>A0AAD7S8N5_9TELE</name>
<comment type="caution">
    <text evidence="2">The sequence shown here is derived from an EMBL/GenBank/DDBJ whole genome shotgun (WGS) entry which is preliminary data.</text>
</comment>
<evidence type="ECO:0000313" key="2">
    <source>
        <dbReference type="EMBL" id="KAJ8398056.1"/>
    </source>
</evidence>
<protein>
    <submittedName>
        <fullName evidence="2">Uncharacterized protein</fullName>
    </submittedName>
</protein>
<proteinExistence type="predicted"/>
<reference evidence="2" key="1">
    <citation type="journal article" date="2023" name="Science">
        <title>Genome structures resolve the early diversification of teleost fishes.</title>
        <authorList>
            <person name="Parey E."/>
            <person name="Louis A."/>
            <person name="Montfort J."/>
            <person name="Bouchez O."/>
            <person name="Roques C."/>
            <person name="Iampietro C."/>
            <person name="Lluch J."/>
            <person name="Castinel A."/>
            <person name="Donnadieu C."/>
            <person name="Desvignes T."/>
            <person name="Floi Bucao C."/>
            <person name="Jouanno E."/>
            <person name="Wen M."/>
            <person name="Mejri S."/>
            <person name="Dirks R."/>
            <person name="Jansen H."/>
            <person name="Henkel C."/>
            <person name="Chen W.J."/>
            <person name="Zahm M."/>
            <person name="Cabau C."/>
            <person name="Klopp C."/>
            <person name="Thompson A.W."/>
            <person name="Robinson-Rechavi M."/>
            <person name="Braasch I."/>
            <person name="Lecointre G."/>
            <person name="Bobe J."/>
            <person name="Postlethwait J.H."/>
            <person name="Berthelot C."/>
            <person name="Roest Crollius H."/>
            <person name="Guiguen Y."/>
        </authorList>
    </citation>
    <scope>NUCLEOTIDE SEQUENCE</scope>
    <source>
        <strain evidence="2">NC1722</strain>
    </source>
</reference>
<accession>A0AAD7S8N5</accession>
<gene>
    <name evidence="2" type="ORF">AAFF_G00431330</name>
</gene>
<evidence type="ECO:0000256" key="1">
    <source>
        <dbReference type="SAM" id="MobiDB-lite"/>
    </source>
</evidence>
<dbReference type="EMBL" id="JAINUG010000093">
    <property type="protein sequence ID" value="KAJ8398056.1"/>
    <property type="molecule type" value="Genomic_DNA"/>
</dbReference>
<dbReference type="Proteomes" id="UP001221898">
    <property type="component" value="Unassembled WGS sequence"/>
</dbReference>
<sequence>METFVQHRKMETNMRISSGEVSAKPSPEPTQTCIEDVSKLFTDLAGLSSSTSSPTDLDLPTMSMDDFGNMLLQRSSTPPTFLPQQHLLDLQPSYPVGEEQWTRTNLCPT</sequence>